<evidence type="ECO:0000256" key="2">
    <source>
        <dbReference type="ARBA" id="ARBA00004177"/>
    </source>
</evidence>
<comment type="subcellular location">
    <subcellularLocation>
        <location evidence="2">Endosome</location>
    </subcellularLocation>
</comment>
<feature type="compositionally biased region" description="Basic and acidic residues" evidence="9">
    <location>
        <begin position="20"/>
        <end position="31"/>
    </location>
</feature>
<dbReference type="GO" id="GO:0007032">
    <property type="term" value="P:endosome organization"/>
    <property type="evidence" value="ECO:0007669"/>
    <property type="project" value="TreeGrafter"/>
</dbReference>
<dbReference type="AlphaFoldDB" id="A0A9P0VZB6"/>
<dbReference type="InterPro" id="IPR051390">
    <property type="entry name" value="BLOC-1_subunit_KXD1"/>
</dbReference>
<keyword evidence="8" id="KW-0175">Coiled coil</keyword>
<feature type="domain" description="KxDL" evidence="10">
    <location>
        <begin position="79"/>
        <end position="157"/>
    </location>
</feature>
<evidence type="ECO:0000256" key="3">
    <source>
        <dbReference type="ARBA" id="ARBA00005913"/>
    </source>
</evidence>
<dbReference type="EMBL" id="CAKXYY010000010">
    <property type="protein sequence ID" value="CAH2353364.1"/>
    <property type="molecule type" value="Genomic_DNA"/>
</dbReference>
<evidence type="ECO:0000259" key="10">
    <source>
        <dbReference type="Pfam" id="PF10241"/>
    </source>
</evidence>
<dbReference type="PANTHER" id="PTHR37787">
    <property type="entry name" value="BIOGENESIS OF LYSOSOME-RELATED ORGANELLES COMPLEX 1 SUBUNIT KXD1"/>
    <property type="match status" value="1"/>
</dbReference>
<keyword evidence="6" id="KW-0967">Endosome</keyword>
<comment type="function">
    <text evidence="1">Component of the biogenesis of lysosome-related organelles complex-1 (BLOC-1) involved in endosomal cargo sorting.</text>
</comment>
<evidence type="ECO:0000256" key="8">
    <source>
        <dbReference type="SAM" id="Coils"/>
    </source>
</evidence>
<feature type="coiled-coil region" evidence="8">
    <location>
        <begin position="95"/>
        <end position="126"/>
    </location>
</feature>
<dbReference type="OrthoDB" id="4089816at2759"/>
<evidence type="ECO:0000256" key="9">
    <source>
        <dbReference type="SAM" id="MobiDB-lite"/>
    </source>
</evidence>
<evidence type="ECO:0000313" key="11">
    <source>
        <dbReference type="EMBL" id="CAH2353364.1"/>
    </source>
</evidence>
<dbReference type="InterPro" id="IPR019371">
    <property type="entry name" value="KxDL_dom"/>
</dbReference>
<evidence type="ECO:0000256" key="6">
    <source>
        <dbReference type="ARBA" id="ARBA00022753"/>
    </source>
</evidence>
<reference evidence="11" key="1">
    <citation type="submission" date="2022-03" db="EMBL/GenBank/DDBJ databases">
        <authorList>
            <person name="Legras J.-L."/>
            <person name="Devillers H."/>
            <person name="Grondin C."/>
        </authorList>
    </citation>
    <scope>NUCLEOTIDE SEQUENCE</scope>
    <source>
        <strain evidence="11">CLIB 1423</strain>
    </source>
</reference>
<keyword evidence="5" id="KW-0813">Transport</keyword>
<sequence length="202" mass="22855">MSLEEASEDASNSVNVQNNEIERQNAEDIDRSSVASSSSDEYFLSDDEDLSAGLTDGHERLIGYSSTIGDHSSYLSQTFSNAMDSVQLDKSLVTQAQLSGQLNNYNQKLIDKRNEVLTKLQDLQNLYKSHFDPGEKRISKLEQLQTDIHMIESKIEKLKYGTHGLDTGIMSLFKNQKSGVIQKFPIEYNQARDKVIERQIEE</sequence>
<evidence type="ECO:0000256" key="4">
    <source>
        <dbReference type="ARBA" id="ARBA00016207"/>
    </source>
</evidence>
<evidence type="ECO:0000256" key="5">
    <source>
        <dbReference type="ARBA" id="ARBA00022448"/>
    </source>
</evidence>
<protein>
    <recommendedName>
        <fullName evidence="4">Biogenesis of lysosome-related organelles complex 1 subunit KXD1</fullName>
    </recommendedName>
    <alternativeName>
        <fullName evidence="7">KxDL homolog</fullName>
    </alternativeName>
</protein>
<keyword evidence="12" id="KW-1185">Reference proteome</keyword>
<dbReference type="Proteomes" id="UP000837801">
    <property type="component" value="Unassembled WGS sequence"/>
</dbReference>
<comment type="caution">
    <text evidence="11">The sequence shown here is derived from an EMBL/GenBank/DDBJ whole genome shotgun (WGS) entry which is preliminary data.</text>
</comment>
<accession>A0A9P0VZB6</accession>
<name>A0A9P0VZB6_9ASCO</name>
<evidence type="ECO:0000256" key="7">
    <source>
        <dbReference type="ARBA" id="ARBA00029808"/>
    </source>
</evidence>
<dbReference type="PANTHER" id="PTHR37787:SF1">
    <property type="entry name" value="BIOGENESIS OF LYSOSOME-RELATED ORGANELLES COMPLEX 1 SUBUNIT KXD1"/>
    <property type="match status" value="1"/>
</dbReference>
<dbReference type="Pfam" id="PF10241">
    <property type="entry name" value="KxDL"/>
    <property type="match status" value="1"/>
</dbReference>
<comment type="similarity">
    <text evidence="3">Belongs to the KXD1 family.</text>
</comment>
<dbReference type="GO" id="GO:0005768">
    <property type="term" value="C:endosome"/>
    <property type="evidence" value="ECO:0007669"/>
    <property type="project" value="UniProtKB-SubCell"/>
</dbReference>
<feature type="compositionally biased region" description="Polar residues" evidence="9">
    <location>
        <begin position="9"/>
        <end position="19"/>
    </location>
</feature>
<gene>
    <name evidence="11" type="ORF">CLIB1423_10S03334</name>
</gene>
<dbReference type="GO" id="GO:0031083">
    <property type="term" value="C:BLOC-1 complex"/>
    <property type="evidence" value="ECO:0007669"/>
    <property type="project" value="TreeGrafter"/>
</dbReference>
<organism evidence="11 12">
    <name type="scientific">[Candida] railenensis</name>
    <dbReference type="NCBI Taxonomy" id="45579"/>
    <lineage>
        <taxon>Eukaryota</taxon>
        <taxon>Fungi</taxon>
        <taxon>Dikarya</taxon>
        <taxon>Ascomycota</taxon>
        <taxon>Saccharomycotina</taxon>
        <taxon>Pichiomycetes</taxon>
        <taxon>Debaryomycetaceae</taxon>
        <taxon>Kurtzmaniella</taxon>
    </lineage>
</organism>
<dbReference type="GO" id="GO:0032880">
    <property type="term" value="P:regulation of protein localization"/>
    <property type="evidence" value="ECO:0007669"/>
    <property type="project" value="TreeGrafter"/>
</dbReference>
<feature type="region of interest" description="Disordered" evidence="9">
    <location>
        <begin position="1"/>
        <end position="42"/>
    </location>
</feature>
<evidence type="ECO:0000256" key="1">
    <source>
        <dbReference type="ARBA" id="ARBA00002069"/>
    </source>
</evidence>
<proteinExistence type="inferred from homology"/>
<evidence type="ECO:0000313" key="12">
    <source>
        <dbReference type="Proteomes" id="UP000837801"/>
    </source>
</evidence>